<evidence type="ECO:0000313" key="5">
    <source>
        <dbReference type="Proteomes" id="UP000292209"/>
    </source>
</evidence>
<dbReference type="PANTHER" id="PTHR43546:SF3">
    <property type="entry name" value="UPF0173 METAL-DEPENDENT HYDROLASE MJ1163"/>
    <property type="match status" value="1"/>
</dbReference>
<comment type="similarity">
    <text evidence="2">Belongs to the UPF0173 family.</text>
</comment>
<dbReference type="InterPro" id="IPR001279">
    <property type="entry name" value="Metallo-B-lactamas"/>
</dbReference>
<name>A0A4Q7PGR5_9BACT</name>
<dbReference type="HAMAP" id="MF_00457">
    <property type="entry name" value="UPF0173"/>
    <property type="match status" value="1"/>
</dbReference>
<dbReference type="SUPFAM" id="SSF56281">
    <property type="entry name" value="Metallo-hydrolase/oxidoreductase"/>
    <property type="match status" value="1"/>
</dbReference>
<dbReference type="InterPro" id="IPR050114">
    <property type="entry name" value="UPF0173_UPF0282_UlaG_hydrolase"/>
</dbReference>
<sequence>MIDITYYGHSTFLVKIGDKKILFDPFISPNGKATHIDIHKIKADYVLLSHGHEDHVADAEKITKASDAILVSNYEIAVWFAQKGVEKYHPMNHGGKKVFDFGKVKYVNAVHSSTLPDGSPGGNPGGFVVQHEKGCFYYAGDTALTYDMKLIGEEFKIDFAFLPIGDNFTMGIDDAIKAADFVGTKKIIAMHYDTFPYIEIDLEAAKKAAGRAGKELILLNIGDSITL</sequence>
<evidence type="ECO:0000256" key="2">
    <source>
        <dbReference type="HAMAP-Rule" id="MF_00457"/>
    </source>
</evidence>
<dbReference type="SMART" id="SM00849">
    <property type="entry name" value="Lactamase_B"/>
    <property type="match status" value="1"/>
</dbReference>
<evidence type="ECO:0000313" key="4">
    <source>
        <dbReference type="EMBL" id="RZS98102.1"/>
    </source>
</evidence>
<keyword evidence="1 2" id="KW-0378">Hydrolase</keyword>
<dbReference type="NCBIfam" id="NF001911">
    <property type="entry name" value="PRK00685.1"/>
    <property type="match status" value="1"/>
</dbReference>
<comment type="caution">
    <text evidence="4">The sequence shown here is derived from an EMBL/GenBank/DDBJ whole genome shotgun (WGS) entry which is preliminary data.</text>
</comment>
<dbReference type="Pfam" id="PF13483">
    <property type="entry name" value="Lactamase_B_3"/>
    <property type="match status" value="1"/>
</dbReference>
<keyword evidence="5" id="KW-1185">Reference proteome</keyword>
<protein>
    <recommendedName>
        <fullName evidence="2">UPF0173 metal-dependent hydrolase BC751_3734</fullName>
    </recommendedName>
</protein>
<reference evidence="4 5" key="1">
    <citation type="submission" date="2019-02" db="EMBL/GenBank/DDBJ databases">
        <title>Genomic Encyclopedia of Archaeal and Bacterial Type Strains, Phase II (KMG-II): from individual species to whole genera.</title>
        <authorList>
            <person name="Goeker M."/>
        </authorList>
    </citation>
    <scope>NUCLEOTIDE SEQUENCE [LARGE SCALE GENOMIC DNA]</scope>
    <source>
        <strain evidence="4 5">DSM 21411</strain>
    </source>
</reference>
<dbReference type="RefSeq" id="WP_207226915.1">
    <property type="nucleotide sequence ID" value="NZ_SGXG01000001.1"/>
</dbReference>
<dbReference type="EMBL" id="SGXG01000001">
    <property type="protein sequence ID" value="RZS98102.1"/>
    <property type="molecule type" value="Genomic_DNA"/>
</dbReference>
<dbReference type="GO" id="GO:0016787">
    <property type="term" value="F:hydrolase activity"/>
    <property type="evidence" value="ECO:0007669"/>
    <property type="project" value="UniProtKB-UniRule"/>
</dbReference>
<dbReference type="InterPro" id="IPR036866">
    <property type="entry name" value="RibonucZ/Hydroxyglut_hydro"/>
</dbReference>
<dbReference type="AlphaFoldDB" id="A0A4Q7PGR5"/>
<evidence type="ECO:0000256" key="1">
    <source>
        <dbReference type="ARBA" id="ARBA00022801"/>
    </source>
</evidence>
<dbReference type="Gene3D" id="3.60.15.10">
    <property type="entry name" value="Ribonuclease Z/Hydroxyacylglutathione hydrolase-like"/>
    <property type="match status" value="1"/>
</dbReference>
<dbReference type="InterPro" id="IPR022877">
    <property type="entry name" value="UPF0173"/>
</dbReference>
<dbReference type="PANTHER" id="PTHR43546">
    <property type="entry name" value="UPF0173 METAL-DEPENDENT HYDROLASE MJ1163-RELATED"/>
    <property type="match status" value="1"/>
</dbReference>
<gene>
    <name evidence="4" type="ORF">BC751_3734</name>
</gene>
<dbReference type="Proteomes" id="UP000292209">
    <property type="component" value="Unassembled WGS sequence"/>
</dbReference>
<evidence type="ECO:0000259" key="3">
    <source>
        <dbReference type="SMART" id="SM00849"/>
    </source>
</evidence>
<proteinExistence type="inferred from homology"/>
<organism evidence="4 5">
    <name type="scientific">Cecembia calidifontis</name>
    <dbReference type="NCBI Taxonomy" id="1187080"/>
    <lineage>
        <taxon>Bacteria</taxon>
        <taxon>Pseudomonadati</taxon>
        <taxon>Bacteroidota</taxon>
        <taxon>Cytophagia</taxon>
        <taxon>Cytophagales</taxon>
        <taxon>Cyclobacteriaceae</taxon>
        <taxon>Cecembia</taxon>
    </lineage>
</organism>
<feature type="domain" description="Metallo-beta-lactamase" evidence="3">
    <location>
        <begin position="8"/>
        <end position="191"/>
    </location>
</feature>
<accession>A0A4Q7PGR5</accession>